<feature type="compositionally biased region" description="Basic and acidic residues" evidence="1">
    <location>
        <begin position="16"/>
        <end position="29"/>
    </location>
</feature>
<evidence type="ECO:0000313" key="3">
    <source>
        <dbReference type="Proteomes" id="UP001164746"/>
    </source>
</evidence>
<gene>
    <name evidence="2" type="ORF">MAR_010293</name>
</gene>
<protein>
    <submittedName>
        <fullName evidence="2">Uncharacterized protein</fullName>
    </submittedName>
</protein>
<organism evidence="2 3">
    <name type="scientific">Mya arenaria</name>
    <name type="common">Soft-shell clam</name>
    <dbReference type="NCBI Taxonomy" id="6604"/>
    <lineage>
        <taxon>Eukaryota</taxon>
        <taxon>Metazoa</taxon>
        <taxon>Spiralia</taxon>
        <taxon>Lophotrochozoa</taxon>
        <taxon>Mollusca</taxon>
        <taxon>Bivalvia</taxon>
        <taxon>Autobranchia</taxon>
        <taxon>Heteroconchia</taxon>
        <taxon>Euheterodonta</taxon>
        <taxon>Imparidentia</taxon>
        <taxon>Neoheterodontei</taxon>
        <taxon>Myida</taxon>
        <taxon>Myoidea</taxon>
        <taxon>Myidae</taxon>
        <taxon>Mya</taxon>
    </lineage>
</organism>
<evidence type="ECO:0000256" key="1">
    <source>
        <dbReference type="SAM" id="MobiDB-lite"/>
    </source>
</evidence>
<sequence length="503" mass="55828">MTAGEDSEQLVSSDQDTEHESQSDTDYRYVGRRSRVGRSKRRGETRSALDGLQGALRDLVAEVKDIRNSQSEIEARLNQPKSTEETGLHTTPSALASDPRLSANSHPFVSRGYNDVSTNRANLNENSRKRGLDEHMLWSGSNFKEVQREAKRSTMPGCHLYNTMLGTSYGFCMRVDRDVTPIDQDVDGVFADQEEHSLPSWLEEVQPLRRIPTSSQVPITQPMPSTPQTPVQLGTLGSSFALGQHTGFLNNLESPVRNILVTTLSPMPFNQPTSPLQTPPRIVQPHPTYSFLPVPPTFSTGADTTFQGQPQVTSQPPSSAGDNPNNQLLAYVTQLTGIAPAPTTSRQATPQPTTPNHKHAFIATPLLDERVDIHLSEAELNDPLLLQDNQPTPALSTFNITSTGVQSDISVTEAGSQTEQDPIVLALSEGFNILRNSMDETTKACVAISRNSTLMLDEMRRVERRLYSIERSLSDRRERERIDAPSRNLKRKRNEEKENINPK</sequence>
<dbReference type="Proteomes" id="UP001164746">
    <property type="component" value="Chromosome 4"/>
</dbReference>
<feature type="region of interest" description="Disordered" evidence="1">
    <location>
        <begin position="71"/>
        <end position="113"/>
    </location>
</feature>
<accession>A0ABY7E1N5</accession>
<feature type="compositionally biased region" description="Basic residues" evidence="1">
    <location>
        <begin position="30"/>
        <end position="41"/>
    </location>
</feature>
<evidence type="ECO:0000313" key="2">
    <source>
        <dbReference type="EMBL" id="WAR03735.1"/>
    </source>
</evidence>
<feature type="region of interest" description="Disordered" evidence="1">
    <location>
        <begin position="299"/>
        <end position="325"/>
    </location>
</feature>
<feature type="region of interest" description="Disordered" evidence="1">
    <location>
        <begin position="475"/>
        <end position="503"/>
    </location>
</feature>
<feature type="compositionally biased region" description="Basic and acidic residues" evidence="1">
    <location>
        <begin position="475"/>
        <end position="484"/>
    </location>
</feature>
<feature type="compositionally biased region" description="Basic and acidic residues" evidence="1">
    <location>
        <begin position="493"/>
        <end position="503"/>
    </location>
</feature>
<proteinExistence type="predicted"/>
<name>A0ABY7E1N5_MYAAR</name>
<dbReference type="EMBL" id="CP111015">
    <property type="protein sequence ID" value="WAR03735.1"/>
    <property type="molecule type" value="Genomic_DNA"/>
</dbReference>
<feature type="region of interest" description="Disordered" evidence="1">
    <location>
        <begin position="1"/>
        <end position="49"/>
    </location>
</feature>
<keyword evidence="3" id="KW-1185">Reference proteome</keyword>
<reference evidence="2" key="1">
    <citation type="submission" date="2022-11" db="EMBL/GenBank/DDBJ databases">
        <title>Centuries of genome instability and evolution in soft-shell clam transmissible cancer (bioRxiv).</title>
        <authorList>
            <person name="Hart S.F.M."/>
            <person name="Yonemitsu M.A."/>
            <person name="Giersch R.M."/>
            <person name="Beal B.F."/>
            <person name="Arriagada G."/>
            <person name="Davis B.W."/>
            <person name="Ostrander E.A."/>
            <person name="Goff S.P."/>
            <person name="Metzger M.J."/>
        </authorList>
    </citation>
    <scope>NUCLEOTIDE SEQUENCE</scope>
    <source>
        <strain evidence="2">MELC-2E11</strain>
        <tissue evidence="2">Siphon/mantle</tissue>
    </source>
</reference>